<name>A0ABV1AGP5_9FIRM</name>
<proteinExistence type="predicted"/>
<dbReference type="Proteomes" id="UP001446032">
    <property type="component" value="Unassembled WGS sequence"/>
</dbReference>
<keyword evidence="2" id="KW-1185">Reference proteome</keyword>
<organism evidence="1 2">
    <name type="scientific">Blautia intestinihominis</name>
    <dbReference type="NCBI Taxonomy" id="3133152"/>
    <lineage>
        <taxon>Bacteria</taxon>
        <taxon>Bacillati</taxon>
        <taxon>Bacillota</taxon>
        <taxon>Clostridia</taxon>
        <taxon>Lachnospirales</taxon>
        <taxon>Lachnospiraceae</taxon>
        <taxon>Blautia</taxon>
    </lineage>
</organism>
<dbReference type="EMBL" id="JBBMEI010000001">
    <property type="protein sequence ID" value="MEQ2356921.1"/>
    <property type="molecule type" value="Genomic_DNA"/>
</dbReference>
<reference evidence="1 2" key="1">
    <citation type="submission" date="2024-03" db="EMBL/GenBank/DDBJ databases">
        <title>Human intestinal bacterial collection.</title>
        <authorList>
            <person name="Pauvert C."/>
            <person name="Hitch T.C.A."/>
            <person name="Clavel T."/>
        </authorList>
    </citation>
    <scope>NUCLEOTIDE SEQUENCE [LARGE SCALE GENOMIC DNA]</scope>
    <source>
        <strain evidence="1 2">CLA-AA-H95</strain>
    </source>
</reference>
<gene>
    <name evidence="1" type="ORF">WMO75_00955</name>
</gene>
<evidence type="ECO:0000313" key="1">
    <source>
        <dbReference type="EMBL" id="MEQ2356921.1"/>
    </source>
</evidence>
<accession>A0ABV1AGP5</accession>
<protein>
    <submittedName>
        <fullName evidence="1">Uncharacterized protein</fullName>
    </submittedName>
</protein>
<sequence length="188" mass="21700">MCLNNIYELGSKLCELLSTLKKNREYVPLEILQTQYRVPYETLKKQIGDTATAFVKEITLSKLMINPDVSLEEQISVIQQAITTSGMLKEMSYTLSKLYDVELLHRQALKLRTYIEDALYPYIALQDCLVVDMERIEDTPIIYNTITQKVYENGQWSKQDLDLNGKLLLYVKSSSPMPATTEQINNEF</sequence>
<dbReference type="RefSeq" id="WP_347028937.1">
    <property type="nucleotide sequence ID" value="NZ_JBBMEI010000001.1"/>
</dbReference>
<comment type="caution">
    <text evidence="1">The sequence shown here is derived from an EMBL/GenBank/DDBJ whole genome shotgun (WGS) entry which is preliminary data.</text>
</comment>
<evidence type="ECO:0000313" key="2">
    <source>
        <dbReference type="Proteomes" id="UP001446032"/>
    </source>
</evidence>